<evidence type="ECO:0000313" key="1">
    <source>
        <dbReference type="EMBL" id="KAJ8685234.1"/>
    </source>
</evidence>
<proteinExistence type="predicted"/>
<gene>
    <name evidence="1" type="ORF">QAD02_021027</name>
</gene>
<dbReference type="EMBL" id="CM056741">
    <property type="protein sequence ID" value="KAJ8685234.1"/>
    <property type="molecule type" value="Genomic_DNA"/>
</dbReference>
<name>A0ACC2PRL4_9HYME</name>
<evidence type="ECO:0000313" key="2">
    <source>
        <dbReference type="Proteomes" id="UP001239111"/>
    </source>
</evidence>
<protein>
    <submittedName>
        <fullName evidence="1">Uncharacterized protein</fullName>
    </submittedName>
</protein>
<dbReference type="Proteomes" id="UP001239111">
    <property type="component" value="Chromosome 1"/>
</dbReference>
<sequence>MCTTTDCTSVPLRVLELDSELQPDEKDPDDEDLFKGIFDSRVVAPAIWPSFRILKSHHETVCLKTAQRKLKDVILKAAELKQKELTLESISKTSLDLEDIPSSTDHPTLFSKESMIGTEISGNFLQAIENNNQQSHNVSPSKTKPSVISKNTSESISKVDSTDNTPSIERSAASDSPSDHQEIEDATDMIQQHEDPPGEAVISSEHSIHEEVIHDPSSHHPPVGDGSTGPSRVYAEVTPIQMPDLATKQDFQDFKEWSSQRYNSIAQQIAGNNSAIEELKNAVLGKALQGDNQEIILSDTFKTKHGLSIPFQTHDEFEMLEENIEEILVLRQDLQKYFNSVISSASDGKESIRGILKTFFKKSALFGNYVALQGTHKKKAFIDTQFGRILYDCFRTKVDLSTTILRKSFSDCILGIKDWEGGRAERTRKSNNAEELAEKSEL</sequence>
<comment type="caution">
    <text evidence="1">The sequence shown here is derived from an EMBL/GenBank/DDBJ whole genome shotgun (WGS) entry which is preliminary data.</text>
</comment>
<organism evidence="1 2">
    <name type="scientific">Eretmocerus hayati</name>
    <dbReference type="NCBI Taxonomy" id="131215"/>
    <lineage>
        <taxon>Eukaryota</taxon>
        <taxon>Metazoa</taxon>
        <taxon>Ecdysozoa</taxon>
        <taxon>Arthropoda</taxon>
        <taxon>Hexapoda</taxon>
        <taxon>Insecta</taxon>
        <taxon>Pterygota</taxon>
        <taxon>Neoptera</taxon>
        <taxon>Endopterygota</taxon>
        <taxon>Hymenoptera</taxon>
        <taxon>Apocrita</taxon>
        <taxon>Proctotrupomorpha</taxon>
        <taxon>Chalcidoidea</taxon>
        <taxon>Aphelinidae</taxon>
        <taxon>Aphelininae</taxon>
        <taxon>Eretmocerus</taxon>
    </lineage>
</organism>
<accession>A0ACC2PRL4</accession>
<reference evidence="1" key="1">
    <citation type="submission" date="2023-04" db="EMBL/GenBank/DDBJ databases">
        <title>A chromosome-level genome assembly of the parasitoid wasp Eretmocerus hayati.</title>
        <authorList>
            <person name="Zhong Y."/>
            <person name="Liu S."/>
            <person name="Liu Y."/>
        </authorList>
    </citation>
    <scope>NUCLEOTIDE SEQUENCE</scope>
    <source>
        <strain evidence="1">ZJU_SS_LIU_2023</strain>
    </source>
</reference>
<keyword evidence="2" id="KW-1185">Reference proteome</keyword>